<name>A0A1I2E9A4_9BACT</name>
<accession>A0A1I2E9A4</accession>
<dbReference type="InterPro" id="IPR011473">
    <property type="entry name" value="DUF1579"/>
</dbReference>
<evidence type="ECO:0008006" key="4">
    <source>
        <dbReference type="Google" id="ProtNLM"/>
    </source>
</evidence>
<evidence type="ECO:0000313" key="3">
    <source>
        <dbReference type="Proteomes" id="UP000199400"/>
    </source>
</evidence>
<evidence type="ECO:0000256" key="1">
    <source>
        <dbReference type="SAM" id="MobiDB-lite"/>
    </source>
</evidence>
<gene>
    <name evidence="2" type="ORF">SAMN02745121_05953</name>
</gene>
<sequence>MGTTLVPPVPLELLELLELLASPGALVSAEPLAAVPSLSPSPGGEGHAPSPSHTTPTTPRTARIAVTIAPAPARQWIGRRRWSMTGLMAHPLTELTGSWTGPARTWLDPSGEPDVGTWRVEIESLLDGRYARLRYDGVCTGKPHRGEMTLGLDDHEHTMYWIDSFHTGASAMWSTGPAGPAVGVLGSYRAGPDRWGWRTAFRRDGDLLVIEATNISPSGSEDRAVEVRLGRVAETA</sequence>
<proteinExistence type="predicted"/>
<feature type="region of interest" description="Disordered" evidence="1">
    <location>
        <begin position="36"/>
        <end position="60"/>
    </location>
</feature>
<protein>
    <recommendedName>
        <fullName evidence="4">DUF1579 domain-containing protein</fullName>
    </recommendedName>
</protein>
<reference evidence="3" key="1">
    <citation type="submission" date="2016-10" db="EMBL/GenBank/DDBJ databases">
        <authorList>
            <person name="Varghese N."/>
            <person name="Submissions S."/>
        </authorList>
    </citation>
    <scope>NUCLEOTIDE SEQUENCE [LARGE SCALE GENOMIC DNA]</scope>
    <source>
        <strain evidence="3">ATCC 25963</strain>
    </source>
</reference>
<organism evidence="2 3">
    <name type="scientific">Nannocystis exedens</name>
    <dbReference type="NCBI Taxonomy" id="54"/>
    <lineage>
        <taxon>Bacteria</taxon>
        <taxon>Pseudomonadati</taxon>
        <taxon>Myxococcota</taxon>
        <taxon>Polyangia</taxon>
        <taxon>Nannocystales</taxon>
        <taxon>Nannocystaceae</taxon>
        <taxon>Nannocystis</taxon>
    </lineage>
</organism>
<dbReference type="EMBL" id="FOMX01000022">
    <property type="protein sequence ID" value="SFE89532.1"/>
    <property type="molecule type" value="Genomic_DNA"/>
</dbReference>
<dbReference type="Proteomes" id="UP000199400">
    <property type="component" value="Unassembled WGS sequence"/>
</dbReference>
<keyword evidence="3" id="KW-1185">Reference proteome</keyword>
<dbReference type="Pfam" id="PF07617">
    <property type="entry name" value="DUF1579"/>
    <property type="match status" value="1"/>
</dbReference>
<dbReference type="AlphaFoldDB" id="A0A1I2E9A4"/>
<evidence type="ECO:0000313" key="2">
    <source>
        <dbReference type="EMBL" id="SFE89532.1"/>
    </source>
</evidence>